<evidence type="ECO:0000313" key="1">
    <source>
        <dbReference type="EMBL" id="MCQ3828746.1"/>
    </source>
</evidence>
<accession>A0ABT1NXY3</accession>
<dbReference type="Proteomes" id="UP001205566">
    <property type="component" value="Unassembled WGS sequence"/>
</dbReference>
<gene>
    <name evidence="1" type="ORF">HXX02_04765</name>
</gene>
<dbReference type="RefSeq" id="WP_255873558.1">
    <property type="nucleotide sequence ID" value="NZ_JACASI010000013.1"/>
</dbReference>
<evidence type="ECO:0000313" key="2">
    <source>
        <dbReference type="Proteomes" id="UP001205566"/>
    </source>
</evidence>
<name>A0ABT1NXY3_9GAMM</name>
<organism evidence="1 2">
    <name type="scientific">Microbulbifer elongatus</name>
    <dbReference type="NCBI Taxonomy" id="86173"/>
    <lineage>
        <taxon>Bacteria</taxon>
        <taxon>Pseudomonadati</taxon>
        <taxon>Pseudomonadota</taxon>
        <taxon>Gammaproteobacteria</taxon>
        <taxon>Cellvibrionales</taxon>
        <taxon>Microbulbiferaceae</taxon>
        <taxon>Microbulbifer</taxon>
    </lineage>
</organism>
<sequence>MAERRENLEQVAVYDRFRIFYSLSGEDALPPARRADDDNDGIPEYVDQLGRRFLQTDRFYRDEVGLTSPLDGERYKGHAHYIDVNLLNIPRNGIAYDGTPKLDRSISHQKSVPVLLIDLSNSLNWGNKTPEHELFHIYQNGYTYFKNRWYTEGTARWSENIQSGRVGKGGFLPASRGQREALFEKTYDASQFWNELILRADNGTHGKTFIRHLLETLREMDEVAARERGINRANWPEAEQRSEKNNPYIWRAIQKTLKEMGYTSAEDGEIKTLFGL</sequence>
<dbReference type="EMBL" id="JACASI010000013">
    <property type="protein sequence ID" value="MCQ3828746.1"/>
    <property type="molecule type" value="Genomic_DNA"/>
</dbReference>
<comment type="caution">
    <text evidence="1">The sequence shown here is derived from an EMBL/GenBank/DDBJ whole genome shotgun (WGS) entry which is preliminary data.</text>
</comment>
<proteinExistence type="predicted"/>
<protein>
    <submittedName>
        <fullName evidence="1">Uncharacterized protein</fullName>
    </submittedName>
</protein>
<keyword evidence="2" id="KW-1185">Reference proteome</keyword>
<reference evidence="1" key="1">
    <citation type="thesis" date="2020" institute="Technische Universitat Dresden" country="Dresden, Germany">
        <title>The Agarolytic System of Microbulbifer elongatus PORT2, Isolated from Batu Karas, Pangandaran West Java Indonesia.</title>
        <authorList>
            <person name="Anggraeni S.R."/>
        </authorList>
    </citation>
    <scope>NUCLEOTIDE SEQUENCE</scope>
    <source>
        <strain evidence="1">PORT2</strain>
    </source>
</reference>